<organism evidence="3 4">
    <name type="scientific">Staphylococcus auricularis</name>
    <dbReference type="NCBI Taxonomy" id="29379"/>
    <lineage>
        <taxon>Bacteria</taxon>
        <taxon>Bacillati</taxon>
        <taxon>Bacillota</taxon>
        <taxon>Bacilli</taxon>
        <taxon>Bacillales</taxon>
        <taxon>Staphylococcaceae</taxon>
        <taxon>Staphylococcus</taxon>
    </lineage>
</organism>
<dbReference type="InterPro" id="IPR048427">
    <property type="entry name" value="YpoC"/>
</dbReference>
<protein>
    <recommendedName>
        <fullName evidence="1">YpoC-like domain-containing protein</fullName>
    </recommendedName>
</protein>
<proteinExistence type="predicted"/>
<gene>
    <name evidence="3" type="ORF">CD158_02015</name>
    <name evidence="2" type="ORF">QYH67_03100</name>
</gene>
<evidence type="ECO:0000313" key="4">
    <source>
        <dbReference type="Proteomes" id="UP000242470"/>
    </source>
</evidence>
<sequence length="103" mass="12503">MPYVQKRKLKSKEAHALLDQYWSAIEQFFKQCNHIEEKALSNLSEDTLDTLPVVPMNFKERYDYILQRKYHFMGFKQMQTMKNELIKMNAAYLIRTKHQQKRS</sequence>
<reference evidence="3 4" key="1">
    <citation type="submission" date="2017-08" db="EMBL/GenBank/DDBJ databases">
        <title>Draft genome sequences of 64 type strains of genus Staph aureus.</title>
        <authorList>
            <person name="Cole K."/>
            <person name="Golubchik T."/>
            <person name="Russell J."/>
            <person name="Foster D."/>
            <person name="Llewelyn M."/>
            <person name="Wilson D."/>
            <person name="Crook D."/>
            <person name="Paul J."/>
        </authorList>
    </citation>
    <scope>NUCLEOTIDE SEQUENCE [LARGE SCALE GENOMIC DNA]</scope>
    <source>
        <strain evidence="3 4">NCTC 12101</strain>
    </source>
</reference>
<name>A0AAP8PSB5_9STAP</name>
<evidence type="ECO:0000259" key="1">
    <source>
        <dbReference type="Pfam" id="PF21747"/>
    </source>
</evidence>
<comment type="caution">
    <text evidence="3">The sequence shown here is derived from an EMBL/GenBank/DDBJ whole genome shotgun (WGS) entry which is preliminary data.</text>
</comment>
<feature type="domain" description="YpoC-like" evidence="1">
    <location>
        <begin position="10"/>
        <end position="96"/>
    </location>
</feature>
<dbReference type="EMBL" id="PPQW01000007">
    <property type="protein sequence ID" value="PNZ68982.1"/>
    <property type="molecule type" value="Genomic_DNA"/>
</dbReference>
<dbReference type="AlphaFoldDB" id="A0AAP8PSB5"/>
<dbReference type="Proteomes" id="UP001171687">
    <property type="component" value="Unassembled WGS sequence"/>
</dbReference>
<dbReference type="Proteomes" id="UP000242470">
    <property type="component" value="Unassembled WGS sequence"/>
</dbReference>
<evidence type="ECO:0000313" key="3">
    <source>
        <dbReference type="EMBL" id="PNZ68982.1"/>
    </source>
</evidence>
<evidence type="ECO:0000313" key="2">
    <source>
        <dbReference type="EMBL" id="MDN4532575.1"/>
    </source>
</evidence>
<accession>A0AAP8PSB5</accession>
<dbReference type="EMBL" id="JAUHQC010000006">
    <property type="protein sequence ID" value="MDN4532575.1"/>
    <property type="molecule type" value="Genomic_DNA"/>
</dbReference>
<dbReference type="Pfam" id="PF21747">
    <property type="entry name" value="YpoC"/>
    <property type="match status" value="1"/>
</dbReference>
<reference evidence="2" key="2">
    <citation type="submission" date="2023-07" db="EMBL/GenBank/DDBJ databases">
        <title>Evaluation of the beneficial properties of pineapple isolates.</title>
        <authorList>
            <person name="Adefiranye O."/>
        </authorList>
    </citation>
    <scope>NUCLEOTIDE SEQUENCE</scope>
    <source>
        <strain evidence="2">PAPLE_T1</strain>
    </source>
</reference>